<reference evidence="3" key="1">
    <citation type="submission" date="2014-09" db="EMBL/GenBank/DDBJ databases">
        <title>Draft genome sequence of an oleaginous Mucoromycotina fungus Mucor ambiguus NBRC6742.</title>
        <authorList>
            <person name="Takeda I."/>
            <person name="Yamane N."/>
            <person name="Morita T."/>
            <person name="Tamano K."/>
            <person name="Machida M."/>
            <person name="Baker S."/>
            <person name="Koike H."/>
        </authorList>
    </citation>
    <scope>NUCLEOTIDE SEQUENCE</scope>
    <source>
        <strain evidence="3">NBRC 6742</strain>
    </source>
</reference>
<feature type="region of interest" description="Disordered" evidence="1">
    <location>
        <begin position="182"/>
        <end position="275"/>
    </location>
</feature>
<feature type="transmembrane region" description="Helical" evidence="2">
    <location>
        <begin position="6"/>
        <end position="27"/>
    </location>
</feature>
<proteinExistence type="predicted"/>
<dbReference type="Proteomes" id="UP000053815">
    <property type="component" value="Unassembled WGS sequence"/>
</dbReference>
<evidence type="ECO:0000256" key="1">
    <source>
        <dbReference type="SAM" id="MobiDB-lite"/>
    </source>
</evidence>
<feature type="compositionally biased region" description="Gly residues" evidence="1">
    <location>
        <begin position="186"/>
        <end position="212"/>
    </location>
</feature>
<evidence type="ECO:0000256" key="2">
    <source>
        <dbReference type="SAM" id="Phobius"/>
    </source>
</evidence>
<feature type="compositionally biased region" description="Low complexity" evidence="1">
    <location>
        <begin position="513"/>
        <end position="522"/>
    </location>
</feature>
<feature type="region of interest" description="Disordered" evidence="1">
    <location>
        <begin position="417"/>
        <end position="452"/>
    </location>
</feature>
<gene>
    <name evidence="3" type="ORF">MAM1_0218c08200</name>
</gene>
<feature type="compositionally biased region" description="Polar residues" evidence="1">
    <location>
        <begin position="248"/>
        <end position="260"/>
    </location>
</feature>
<feature type="compositionally biased region" description="Basic and acidic residues" evidence="1">
    <location>
        <begin position="226"/>
        <end position="243"/>
    </location>
</feature>
<keyword evidence="2" id="KW-0812">Transmembrane</keyword>
<feature type="region of interest" description="Disordered" evidence="1">
    <location>
        <begin position="504"/>
        <end position="546"/>
    </location>
</feature>
<keyword evidence="4" id="KW-1185">Reference proteome</keyword>
<dbReference type="AlphaFoldDB" id="A0A0C9LWK5"/>
<protein>
    <submittedName>
        <fullName evidence="3">Uncharacterized protein</fullName>
    </submittedName>
</protein>
<keyword evidence="2" id="KW-0472">Membrane</keyword>
<evidence type="ECO:0000313" key="3">
    <source>
        <dbReference type="EMBL" id="GAN08685.1"/>
    </source>
</evidence>
<name>A0A0C9LWK5_9FUNG</name>
<organism evidence="3">
    <name type="scientific">Mucor ambiguus</name>
    <dbReference type="NCBI Taxonomy" id="91626"/>
    <lineage>
        <taxon>Eukaryota</taxon>
        <taxon>Fungi</taxon>
        <taxon>Fungi incertae sedis</taxon>
        <taxon>Mucoromycota</taxon>
        <taxon>Mucoromycotina</taxon>
        <taxon>Mucoromycetes</taxon>
        <taxon>Mucorales</taxon>
        <taxon>Mucorineae</taxon>
        <taxon>Mucoraceae</taxon>
        <taxon>Mucor</taxon>
    </lineage>
</organism>
<dbReference type="EMBL" id="DF836507">
    <property type="protein sequence ID" value="GAN08685.1"/>
    <property type="molecule type" value="Genomic_DNA"/>
</dbReference>
<feature type="compositionally biased region" description="Low complexity" evidence="1">
    <location>
        <begin position="261"/>
        <end position="275"/>
    </location>
</feature>
<accession>A0A0C9LWK5</accession>
<sequence length="546" mass="60845">MTKYVYIQITLAAIGLLYLLFGPRQLFFQLCHQMKLHHVVAAPETLYIESVADNFYKAIFFQLNTYKLINHCQPRSWNYRKPFEFLKSIVSTLIKGYSDLDSALIKELGSKYTTGLHVAFQQKVLERAASRNSIYLYFFFLALFFKDTIQSVAISAYNIVCNYAIDCYFACLNIAAANSNNSNSGSNGGGPDGRGGSGSSGGNLGGNSGGSSGSKKNAGISAQKKYKTEATTRRKHLPTDKKPVAKQAASSSKTPSNIALSSRGPSSPKVPSSSNVPIINIDNAAIRQAEKEYKEAFVKFQASFTEINLTKANLERTFSKYQGLVNSLKKNYKPKQEIPLPDMTSATLDQYLAGQEELGAQLRYVARTKGKSADLLYNLTNQLRFARIETDKLKKQLQGYDFGRRDPFELLTKETLSQTGAPKPHPGPSRAAAPVKKHFKTDEEGNEYLRNLPRHKTTFEDVDYAQVKAPYYIAIPPEEFDNYRFPPGAYIAPILNREIPSTSAKIESATSLPQAQEQQEPQSSKKKGKQPMYPRARDFDTIDPLE</sequence>
<evidence type="ECO:0000313" key="4">
    <source>
        <dbReference type="Proteomes" id="UP000053815"/>
    </source>
</evidence>
<dbReference type="OrthoDB" id="10442345at2759"/>
<keyword evidence="2" id="KW-1133">Transmembrane helix</keyword>